<evidence type="ECO:0000256" key="1">
    <source>
        <dbReference type="ARBA" id="ARBA00007277"/>
    </source>
</evidence>
<organism evidence="8 9">
    <name type="scientific">Daucus carota subsp. sativus</name>
    <name type="common">Carrot</name>
    <dbReference type="NCBI Taxonomy" id="79200"/>
    <lineage>
        <taxon>Eukaryota</taxon>
        <taxon>Viridiplantae</taxon>
        <taxon>Streptophyta</taxon>
        <taxon>Embryophyta</taxon>
        <taxon>Tracheophyta</taxon>
        <taxon>Spermatophyta</taxon>
        <taxon>Magnoliopsida</taxon>
        <taxon>eudicotyledons</taxon>
        <taxon>Gunneridae</taxon>
        <taxon>Pentapetalae</taxon>
        <taxon>asterids</taxon>
        <taxon>campanulids</taxon>
        <taxon>Apiales</taxon>
        <taxon>Apiaceae</taxon>
        <taxon>Apioideae</taxon>
        <taxon>Scandiceae</taxon>
        <taxon>Daucinae</taxon>
        <taxon>Daucus</taxon>
        <taxon>Daucus sect. Daucus</taxon>
    </lineage>
</organism>
<sequence length="343" mass="38688">MAALKTVHIPKFAVIGHRGNGMNVLNSSDTRMKHVKENSILSFNTAASFPLDFVEFDVQVTRDGCPVIFHDDFILSQENGTIIEKRVTDLYLSEFLAYGPQRDHTKTGKTLVRKTKEGKVWNWNVENDAPACTLQEVFQQVKPCLGFNIEVKFDDNIIYQKEYLAQVLQTIFQVVFENANDRPVIFSSFHPDAALLLKKMQSTYPVFFLTNGGTESYNDVRRNSLEEALKLCLEGGLDGIVSEVKGVFRNPAAASKIKESNLSLLTYGKLNNVPEAVYIQYLMGIEGVIVDLVQVITQAVSETIDRKAEKEEETESPQVTEKPEFSKRELSFLLKLIPELIQV</sequence>
<dbReference type="EC" id="3.1.4.46" evidence="2"/>
<dbReference type="GO" id="GO:0008889">
    <property type="term" value="F:glycerophosphodiester phosphodiesterase activity"/>
    <property type="evidence" value="ECO:0007669"/>
    <property type="project" value="UniProtKB-EC"/>
</dbReference>
<protein>
    <recommendedName>
        <fullName evidence="2">glycerophosphodiester phosphodiesterase</fullName>
        <ecNumber evidence="2">3.1.4.46</ecNumber>
    </recommendedName>
</protein>
<comment type="similarity">
    <text evidence="1">Belongs to the glycerophosphoryl diester phosphodiesterase family.</text>
</comment>
<reference evidence="8" key="2">
    <citation type="submission" date="2022-03" db="EMBL/GenBank/DDBJ databases">
        <title>Draft title - Genomic analysis of global carrot germplasm unveils the trajectory of domestication and the origin of high carotenoid orange carrot.</title>
        <authorList>
            <person name="Iorizzo M."/>
            <person name="Ellison S."/>
            <person name="Senalik D."/>
            <person name="Macko-Podgorni A."/>
            <person name="Grzebelus D."/>
            <person name="Bostan H."/>
            <person name="Rolling W."/>
            <person name="Curaba J."/>
            <person name="Simon P."/>
        </authorList>
    </citation>
    <scope>NUCLEOTIDE SEQUENCE</scope>
    <source>
        <tissue evidence="8">Leaf</tissue>
    </source>
</reference>
<keyword evidence="4" id="KW-0378">Hydrolase</keyword>
<reference evidence="8" key="1">
    <citation type="journal article" date="2016" name="Nat. Genet.">
        <title>A high-quality carrot genome assembly provides new insights into carotenoid accumulation and asterid genome evolution.</title>
        <authorList>
            <person name="Iorizzo M."/>
            <person name="Ellison S."/>
            <person name="Senalik D."/>
            <person name="Zeng P."/>
            <person name="Satapoomin P."/>
            <person name="Huang J."/>
            <person name="Bowman M."/>
            <person name="Iovene M."/>
            <person name="Sanseverino W."/>
            <person name="Cavagnaro P."/>
            <person name="Yildiz M."/>
            <person name="Macko-Podgorni A."/>
            <person name="Moranska E."/>
            <person name="Grzebelus E."/>
            <person name="Grzebelus D."/>
            <person name="Ashrafi H."/>
            <person name="Zheng Z."/>
            <person name="Cheng S."/>
            <person name="Spooner D."/>
            <person name="Van Deynze A."/>
            <person name="Simon P."/>
        </authorList>
    </citation>
    <scope>NUCLEOTIDE SEQUENCE</scope>
    <source>
        <tissue evidence="8">Leaf</tissue>
    </source>
</reference>
<evidence type="ECO:0000256" key="5">
    <source>
        <dbReference type="ARBA" id="ARBA00047512"/>
    </source>
</evidence>
<dbReference type="GO" id="GO:0046475">
    <property type="term" value="P:glycerophospholipid catabolic process"/>
    <property type="evidence" value="ECO:0007669"/>
    <property type="project" value="TreeGrafter"/>
</dbReference>
<dbReference type="InterPro" id="IPR051578">
    <property type="entry name" value="GDPD"/>
</dbReference>
<proteinExistence type="inferred from homology"/>
<comment type="catalytic activity">
    <reaction evidence="5">
        <text>a sn-glycero-3-phosphodiester + H2O = an alcohol + sn-glycerol 3-phosphate + H(+)</text>
        <dbReference type="Rhea" id="RHEA:12969"/>
        <dbReference type="ChEBI" id="CHEBI:15377"/>
        <dbReference type="ChEBI" id="CHEBI:15378"/>
        <dbReference type="ChEBI" id="CHEBI:30879"/>
        <dbReference type="ChEBI" id="CHEBI:57597"/>
        <dbReference type="ChEBI" id="CHEBI:83408"/>
        <dbReference type="EC" id="3.1.4.46"/>
    </reaction>
</comment>
<dbReference type="GO" id="GO:0006071">
    <property type="term" value="P:glycerol metabolic process"/>
    <property type="evidence" value="ECO:0007669"/>
    <property type="project" value="UniProtKB-KW"/>
</dbReference>
<dbReference type="AlphaFoldDB" id="A0AAF1AIK2"/>
<keyword evidence="3" id="KW-0319">Glycerol metabolism</keyword>
<feature type="domain" description="GP-PDE" evidence="7">
    <location>
        <begin position="12"/>
        <end position="300"/>
    </location>
</feature>
<dbReference type="PANTHER" id="PTHR22958">
    <property type="entry name" value="GLYCEROPHOSPHORYL DIESTER PHOSPHODIESTERASE"/>
    <property type="match status" value="1"/>
</dbReference>
<evidence type="ECO:0000256" key="6">
    <source>
        <dbReference type="SAM" id="MobiDB-lite"/>
    </source>
</evidence>
<evidence type="ECO:0000313" key="8">
    <source>
        <dbReference type="EMBL" id="WOG81752.1"/>
    </source>
</evidence>
<dbReference type="EMBL" id="CP093343">
    <property type="protein sequence ID" value="WOG81752.1"/>
    <property type="molecule type" value="Genomic_DNA"/>
</dbReference>
<evidence type="ECO:0000313" key="9">
    <source>
        <dbReference type="Proteomes" id="UP000077755"/>
    </source>
</evidence>
<dbReference type="Gene3D" id="3.20.20.190">
    <property type="entry name" value="Phosphatidylinositol (PI) phosphodiesterase"/>
    <property type="match status" value="1"/>
</dbReference>
<dbReference type="InterPro" id="IPR030395">
    <property type="entry name" value="GP_PDE_dom"/>
</dbReference>
<dbReference type="Pfam" id="PF03009">
    <property type="entry name" value="GDPD"/>
    <property type="match status" value="1"/>
</dbReference>
<evidence type="ECO:0000259" key="7">
    <source>
        <dbReference type="PROSITE" id="PS51704"/>
    </source>
</evidence>
<dbReference type="FunFam" id="3.20.20.190:FF:000034">
    <property type="entry name" value="Glycerophosphodiester phosphodiesterase GDPD2"/>
    <property type="match status" value="1"/>
</dbReference>
<dbReference type="Proteomes" id="UP000077755">
    <property type="component" value="Chromosome 1"/>
</dbReference>
<dbReference type="SUPFAM" id="SSF51695">
    <property type="entry name" value="PLC-like phosphodiesterases"/>
    <property type="match status" value="1"/>
</dbReference>
<evidence type="ECO:0000256" key="4">
    <source>
        <dbReference type="ARBA" id="ARBA00022801"/>
    </source>
</evidence>
<name>A0AAF1AIK2_DAUCS</name>
<dbReference type="PROSITE" id="PS51704">
    <property type="entry name" value="GP_PDE"/>
    <property type="match status" value="1"/>
</dbReference>
<feature type="region of interest" description="Disordered" evidence="6">
    <location>
        <begin position="305"/>
        <end position="325"/>
    </location>
</feature>
<evidence type="ECO:0000256" key="3">
    <source>
        <dbReference type="ARBA" id="ARBA00022798"/>
    </source>
</evidence>
<accession>A0AAF1AIK2</accession>
<dbReference type="PANTHER" id="PTHR22958:SF1">
    <property type="entry name" value="GLYCEROPHOSPHOCHOLINE PHOSPHODIESTERASE GPCPD1"/>
    <property type="match status" value="1"/>
</dbReference>
<keyword evidence="9" id="KW-1185">Reference proteome</keyword>
<dbReference type="InterPro" id="IPR017946">
    <property type="entry name" value="PLC-like_Pdiesterase_TIM-brl"/>
</dbReference>
<gene>
    <name evidence="8" type="ORF">DCAR_0100903</name>
</gene>
<evidence type="ECO:0000256" key="2">
    <source>
        <dbReference type="ARBA" id="ARBA00012247"/>
    </source>
</evidence>